<dbReference type="InterPro" id="IPR027802">
    <property type="entry name" value="Multi-ubiquitin_dom"/>
</dbReference>
<reference evidence="2 3" key="1">
    <citation type="submission" date="2014-03" db="EMBL/GenBank/DDBJ databases">
        <title>The draft genome sequence of Marivita geojedonensis KCTC 23882.</title>
        <authorList>
            <person name="Lai Q."/>
            <person name="Shao Z."/>
        </authorList>
    </citation>
    <scope>NUCLEOTIDE SEQUENCE [LARGE SCALE GENOMIC DNA]</scope>
    <source>
        <strain evidence="2 3">DPG-138</strain>
    </source>
</reference>
<feature type="domain" description="Multi-ubiquitin" evidence="1">
    <location>
        <begin position="10"/>
        <end position="83"/>
    </location>
</feature>
<evidence type="ECO:0000313" key="3">
    <source>
        <dbReference type="Proteomes" id="UP000193926"/>
    </source>
</evidence>
<keyword evidence="3" id="KW-1185">Reference proteome</keyword>
<gene>
    <name evidence="2" type="ORF">MGEO_13395</name>
</gene>
<dbReference type="RefSeq" id="WP_085638637.1">
    <property type="nucleotide sequence ID" value="NZ_JFKC01000013.1"/>
</dbReference>
<evidence type="ECO:0000259" key="1">
    <source>
        <dbReference type="Pfam" id="PF14452"/>
    </source>
</evidence>
<name>A0A1X4NJG0_9RHOB</name>
<accession>A0A1X4NJG0</accession>
<dbReference type="STRING" id="1123756.MGEO_13395"/>
<dbReference type="Pfam" id="PF14452">
    <property type="entry name" value="Multi_ubiq"/>
    <property type="match status" value="1"/>
</dbReference>
<dbReference type="Proteomes" id="UP000193926">
    <property type="component" value="Unassembled WGS sequence"/>
</dbReference>
<proteinExistence type="predicted"/>
<comment type="caution">
    <text evidence="2">The sequence shown here is derived from an EMBL/GenBank/DDBJ whole genome shotgun (WGS) entry which is preliminary data.</text>
</comment>
<dbReference type="AlphaFoldDB" id="A0A1X4NJG0"/>
<dbReference type="OrthoDB" id="7859556at2"/>
<organism evidence="2 3">
    <name type="scientific">Marivita geojedonensis</name>
    <dbReference type="NCBI Taxonomy" id="1123756"/>
    <lineage>
        <taxon>Bacteria</taxon>
        <taxon>Pseudomonadati</taxon>
        <taxon>Pseudomonadota</taxon>
        <taxon>Alphaproteobacteria</taxon>
        <taxon>Rhodobacterales</taxon>
        <taxon>Roseobacteraceae</taxon>
        <taxon>Marivita</taxon>
    </lineage>
</organism>
<evidence type="ECO:0000313" key="2">
    <source>
        <dbReference type="EMBL" id="OSQ49812.1"/>
    </source>
</evidence>
<dbReference type="EMBL" id="JFKC01000013">
    <property type="protein sequence ID" value="OSQ49812.1"/>
    <property type="molecule type" value="Genomic_DNA"/>
</dbReference>
<sequence>MGIMKDNKTVTIVVEGTPHEWPKNGEITYTQLVALEFPDFEQHPETTYSIKYTKGQGNKPEGVLVAGGSVKVKEGMIFNVSSTGQS</sequence>
<protein>
    <recommendedName>
        <fullName evidence="1">Multi-ubiquitin domain-containing protein</fullName>
    </recommendedName>
</protein>